<feature type="region of interest" description="Disordered" evidence="1">
    <location>
        <begin position="333"/>
        <end position="353"/>
    </location>
</feature>
<dbReference type="OrthoDB" id="10251238at2759"/>
<name>A0A4Z1SSV8_GIAMU</name>
<evidence type="ECO:0000313" key="3">
    <source>
        <dbReference type="EMBL" id="TNJ28964.1"/>
    </source>
</evidence>
<evidence type="ECO:0000256" key="1">
    <source>
        <dbReference type="SAM" id="MobiDB-lite"/>
    </source>
</evidence>
<dbReference type="Pfam" id="PF24671">
    <property type="entry name" value="DRC7_C"/>
    <property type="match status" value="1"/>
</dbReference>
<feature type="compositionally biased region" description="Acidic residues" evidence="1">
    <location>
        <begin position="1324"/>
        <end position="1336"/>
    </location>
</feature>
<comment type="caution">
    <text evidence="3">The sequence shown here is derived from an EMBL/GenBank/DDBJ whole genome shotgun (WGS) entry which is preliminary data.</text>
</comment>
<sequence>MLKAERILNVSRASLPRTYTTTSSREELLLNYAANFETTFLTLNPSRKQLVLAPYNECSVRKFLPTTLRPAILADSSLCDAALLATFVANSIRYEPLEHPHLPPDYVVSPQTTLEWQQGDSFDMSVLLASLLIGAGYNAYVCIGYADKCLTEQITHQMTAPRGDHFEAYSTSTVRSMAAEAAFSDHPPGIFKVDPRYCHDYTDRSIPKPVFSPELRLLERLHSPIKDVNAVSLSNSIGELQNERALLNVDVGADAQLKSPWNLINDYKLLPSASDIGNKEIGGCRYVLSGGAECTDINSVANGCSLLVAPQFAREDEEDLMTDLLEGRGAHRKRHPTFNKNIPPENASIGGPFKNKYLKPKNLMCTSEFDEQRRLRAKWASVGASEKEIEKLIIDRLGATGYLKDVLVPGKAGVQQKQDQDRALNEIRKQSKIRIQELVTDPLKGQRVYAWVYVAPTDDTQQGASNAGTIERVYIEKDINAIRTAMSTPATVHSGFFIDAASGIPYTLDCPYFQFIESAFNTSNYFVNLQVAKKDLTNDNISFDFYNIDCWCICLMTQELVDLRARQLAYVNKNATADQITQHVGGNQKFLMQLGAKGARQRLEAGIKLPKLIRDRQLAMKQERENEEHQAQLVEERVDIARWAKTVSLDKEKYRADAAKDSYASFGIGEAAKKYLERWDSVEPVELLLASLPAPWAVATALSEERLQWPYPRRDPLPTEGISVETGANSVSEKATLYSDCFVRLIPPFNLRSGCIATIVFRPRPVYEFGADEDGDIINKRIVAWRILRTQVFAHRNDRLVLRTTQLEVNHEEIEADLSDPLKYDYYTRFNDGGELLTNLDIYHKLYADRASHFPLWCFIGEQMDEMGDPNQNLTEARVAFVEKHICCFKPEKKEISPIEIDRGVALDADDAVLTGTAQPTTVSGIETDAEAAPVASSMGPGTRLQSRKESLAGEYSEGDSTRRLSGSALDGSIVDVGSYVATFPCELNVTVTFIRQAFEYGREDFLKAHLLTLSDEIMYRKLWFYPGREDACGFVAHHIGKSTELRYYSRLREDGLASKVLSYQTDRKDGSSALLSRPGSRKNVAEARASQGDQSNYVSALASVALNSLEITPETFTFVTMPVTGCKVVEKFTSVSTIDPYLRMRRRRLIFGKERILEADTKQLLRGEQGDISNPSQSATTTTVTQDAPKSAHQESNSTIEVTQDPTEDTTVGLTQKTQQSGKGADLDPLGLSKLENEDEITRVDLFGEFERALSAAAYRTFQAQRILFLHEVGSYYSAEYDLNCGALALLTRHELLLNLASHLDPEQAKDLADQTQKGGGVDEYEDGGADDDVNGESSHAYENGPSFWLQHSAERLARTNALGKSSQVGTGRLKSAATPQARQESTSTLLADVHALLMKKNTNSLPMGVAALYSSYNLGLITDNEMSRTVPSFYVQFRPQMYTDTPGVFNAAKYVALLKSRELPLLPHFETVTAAAQNASTALKRSKLYSSICYDLGNSLIRVVETLVAPHLLSDARTFNKSTGDTFISKADLSARHQYVAEQIGYRPLRENVVPSGDCLQLNTHDFGTATTAALTRNQQRTAAQLSLEYAQVSSREKTTIATVRGDYNFLLDLLRAIECKSETKLPDSAFTVTGHNVSDSATIAVPQVLRSRNKHGLLFTPRDLAMARRALALHGNQARFDFQTTRKIQADEVVAQTDYLYVYLPDEYKSWPLTEPLPQNVAMLTRSAALNTLRTRLVERASIISSRMEAEAEHLKRRRAVYNKSADQLSQEDRDAILAEIRDCVFRIDILEMRSRKHEEDSIKRFAELESRLRRDPRLVALNLQ</sequence>
<dbReference type="GO" id="GO:0048870">
    <property type="term" value="P:cell motility"/>
    <property type="evidence" value="ECO:0007669"/>
    <property type="project" value="TreeGrafter"/>
</dbReference>
<reference evidence="3 4" key="1">
    <citation type="submission" date="2019-05" db="EMBL/GenBank/DDBJ databases">
        <title>The compact genome of Giardia muris reveals important steps in the evolution of intestinal protozoan parasites.</title>
        <authorList>
            <person name="Xu F."/>
            <person name="Jimenez-Gonzalez A."/>
            <person name="Einarsson E."/>
            <person name="Astvaldsson A."/>
            <person name="Peirasmaki D."/>
            <person name="Eckmann L."/>
            <person name="Andersson J.O."/>
            <person name="Svard S.G."/>
            <person name="Jerlstrom-Hultqvist J."/>
        </authorList>
    </citation>
    <scope>NUCLEOTIDE SEQUENCE [LARGE SCALE GENOMIC DNA]</scope>
    <source>
        <strain evidence="3 4">Roberts-Thomson</strain>
    </source>
</reference>
<feature type="region of interest" description="Disordered" evidence="1">
    <location>
        <begin position="1168"/>
        <end position="1232"/>
    </location>
</feature>
<dbReference type="InterPro" id="IPR033551">
    <property type="entry name" value="DRC7/lobo"/>
</dbReference>
<dbReference type="GO" id="GO:0031514">
    <property type="term" value="C:motile cilium"/>
    <property type="evidence" value="ECO:0007669"/>
    <property type="project" value="TreeGrafter"/>
</dbReference>
<protein>
    <recommendedName>
        <fullName evidence="2">Dynein regulatory complex subunit 7 C-terminal domain-containing protein</fullName>
    </recommendedName>
</protein>
<dbReference type="InterPro" id="IPR038765">
    <property type="entry name" value="Papain-like_cys_pep_sf"/>
</dbReference>
<dbReference type="Proteomes" id="UP000315496">
    <property type="component" value="Chromosome 2"/>
</dbReference>
<feature type="region of interest" description="Disordered" evidence="1">
    <location>
        <begin position="1365"/>
        <end position="1387"/>
    </location>
</feature>
<proteinExistence type="predicted"/>
<dbReference type="PANTHER" id="PTHR35249:SF2">
    <property type="entry name" value="DYNEIN REGULATORY COMPLEX SUBUNIT 7"/>
    <property type="match status" value="1"/>
</dbReference>
<dbReference type="EMBL" id="VDLU01000002">
    <property type="protein sequence ID" value="TNJ28964.1"/>
    <property type="molecule type" value="Genomic_DNA"/>
</dbReference>
<dbReference type="InterPro" id="IPR056292">
    <property type="entry name" value="DRC7_C"/>
</dbReference>
<dbReference type="SUPFAM" id="SSF54001">
    <property type="entry name" value="Cysteine proteinases"/>
    <property type="match status" value="1"/>
</dbReference>
<evidence type="ECO:0000313" key="4">
    <source>
        <dbReference type="Proteomes" id="UP000315496"/>
    </source>
</evidence>
<evidence type="ECO:0000259" key="2">
    <source>
        <dbReference type="Pfam" id="PF24671"/>
    </source>
</evidence>
<dbReference type="PANTHER" id="PTHR35249">
    <property type="entry name" value="DYNEIN REGULATORY COMPLEX SUBUNIT 7"/>
    <property type="match status" value="1"/>
</dbReference>
<feature type="compositionally biased region" description="Polar residues" evidence="1">
    <location>
        <begin position="1172"/>
        <end position="1223"/>
    </location>
</feature>
<organism evidence="3 4">
    <name type="scientific">Giardia muris</name>
    <dbReference type="NCBI Taxonomy" id="5742"/>
    <lineage>
        <taxon>Eukaryota</taxon>
        <taxon>Metamonada</taxon>
        <taxon>Diplomonadida</taxon>
        <taxon>Hexamitidae</taxon>
        <taxon>Giardiinae</taxon>
        <taxon>Giardia</taxon>
    </lineage>
</organism>
<feature type="domain" description="Dynein regulatory complex subunit 7 C-terminal" evidence="2">
    <location>
        <begin position="1720"/>
        <end position="1825"/>
    </location>
</feature>
<feature type="region of interest" description="Disordered" evidence="1">
    <location>
        <begin position="1070"/>
        <end position="1090"/>
    </location>
</feature>
<feature type="region of interest" description="Disordered" evidence="1">
    <location>
        <begin position="919"/>
        <end position="964"/>
    </location>
</feature>
<feature type="region of interest" description="Disordered" evidence="1">
    <location>
        <begin position="1310"/>
        <end position="1339"/>
    </location>
</feature>
<dbReference type="VEuPathDB" id="GiardiaDB:GMRT_10718"/>
<gene>
    <name evidence="3" type="ORF">GMRT_10718</name>
</gene>
<accession>A0A4Z1SSV8</accession>
<dbReference type="Gene3D" id="3.10.620.30">
    <property type="match status" value="1"/>
</dbReference>
<keyword evidence="4" id="KW-1185">Reference proteome</keyword>